<name>A0A6A6JGI5_WESOR</name>
<keyword evidence="2" id="KW-0521">NADP</keyword>
<keyword evidence="6" id="KW-1185">Reference proteome</keyword>
<dbReference type="PANTHER" id="PTHR47706:SF4">
    <property type="entry name" value="NMRA-LIKE DOMAIN-CONTAINING PROTEIN"/>
    <property type="match status" value="1"/>
</dbReference>
<proteinExistence type="inferred from homology"/>
<dbReference type="Gene3D" id="3.40.50.720">
    <property type="entry name" value="NAD(P)-binding Rossmann-like Domain"/>
    <property type="match status" value="1"/>
</dbReference>
<dbReference type="SUPFAM" id="SSF51735">
    <property type="entry name" value="NAD(P)-binding Rossmann-fold domains"/>
    <property type="match status" value="1"/>
</dbReference>
<evidence type="ECO:0000256" key="3">
    <source>
        <dbReference type="ARBA" id="ARBA00023002"/>
    </source>
</evidence>
<dbReference type="InterPro" id="IPR051609">
    <property type="entry name" value="NmrA/Isoflavone_reductase-like"/>
</dbReference>
<accession>A0A6A6JGI5</accession>
<evidence type="ECO:0000313" key="6">
    <source>
        <dbReference type="Proteomes" id="UP000800097"/>
    </source>
</evidence>
<dbReference type="PANTHER" id="PTHR47706">
    <property type="entry name" value="NMRA-LIKE FAMILY PROTEIN"/>
    <property type="match status" value="1"/>
</dbReference>
<dbReference type="OrthoDB" id="10000533at2759"/>
<dbReference type="RefSeq" id="XP_033652762.1">
    <property type="nucleotide sequence ID" value="XM_033803103.1"/>
</dbReference>
<comment type="similarity">
    <text evidence="1">Belongs to the NmrA-type oxidoreductase family. Isoflavone reductase subfamily.</text>
</comment>
<evidence type="ECO:0000256" key="2">
    <source>
        <dbReference type="ARBA" id="ARBA00022857"/>
    </source>
</evidence>
<protein>
    <submittedName>
        <fullName evidence="5">NmrA-like family protein-like protein</fullName>
    </submittedName>
</protein>
<keyword evidence="3" id="KW-0560">Oxidoreductase</keyword>
<gene>
    <name evidence="5" type="ORF">EI97DRAFT_81599</name>
</gene>
<evidence type="ECO:0000256" key="1">
    <source>
        <dbReference type="ARBA" id="ARBA00005725"/>
    </source>
</evidence>
<dbReference type="EMBL" id="ML986498">
    <property type="protein sequence ID" value="KAF2275223.1"/>
    <property type="molecule type" value="Genomic_DNA"/>
</dbReference>
<dbReference type="Proteomes" id="UP000800097">
    <property type="component" value="Unassembled WGS sequence"/>
</dbReference>
<dbReference type="GO" id="GO:0016491">
    <property type="term" value="F:oxidoreductase activity"/>
    <property type="evidence" value="ECO:0007669"/>
    <property type="project" value="UniProtKB-KW"/>
</dbReference>
<dbReference type="Pfam" id="PF05368">
    <property type="entry name" value="NmrA"/>
    <property type="match status" value="1"/>
</dbReference>
<dbReference type="InterPro" id="IPR008030">
    <property type="entry name" value="NmrA-like"/>
</dbReference>
<dbReference type="AlphaFoldDB" id="A0A6A6JGI5"/>
<reference evidence="5" key="1">
    <citation type="journal article" date="2020" name="Stud. Mycol.">
        <title>101 Dothideomycetes genomes: a test case for predicting lifestyles and emergence of pathogens.</title>
        <authorList>
            <person name="Haridas S."/>
            <person name="Albert R."/>
            <person name="Binder M."/>
            <person name="Bloem J."/>
            <person name="Labutti K."/>
            <person name="Salamov A."/>
            <person name="Andreopoulos B."/>
            <person name="Baker S."/>
            <person name="Barry K."/>
            <person name="Bills G."/>
            <person name="Bluhm B."/>
            <person name="Cannon C."/>
            <person name="Castanera R."/>
            <person name="Culley D."/>
            <person name="Daum C."/>
            <person name="Ezra D."/>
            <person name="Gonzalez J."/>
            <person name="Henrissat B."/>
            <person name="Kuo A."/>
            <person name="Liang C."/>
            <person name="Lipzen A."/>
            <person name="Lutzoni F."/>
            <person name="Magnuson J."/>
            <person name="Mondo S."/>
            <person name="Nolan M."/>
            <person name="Ohm R."/>
            <person name="Pangilinan J."/>
            <person name="Park H.-J."/>
            <person name="Ramirez L."/>
            <person name="Alfaro M."/>
            <person name="Sun H."/>
            <person name="Tritt A."/>
            <person name="Yoshinaga Y."/>
            <person name="Zwiers L.-H."/>
            <person name="Turgeon B."/>
            <person name="Goodwin S."/>
            <person name="Spatafora J."/>
            <person name="Crous P."/>
            <person name="Grigoriev I."/>
        </authorList>
    </citation>
    <scope>NUCLEOTIDE SEQUENCE</scope>
    <source>
        <strain evidence="5">CBS 379.55</strain>
    </source>
</reference>
<evidence type="ECO:0000259" key="4">
    <source>
        <dbReference type="Pfam" id="PF05368"/>
    </source>
</evidence>
<dbReference type="InterPro" id="IPR036291">
    <property type="entry name" value="NAD(P)-bd_dom_sf"/>
</dbReference>
<evidence type="ECO:0000313" key="5">
    <source>
        <dbReference type="EMBL" id="KAF2275223.1"/>
    </source>
</evidence>
<sequence length="319" mass="35554">MVKVAVAGGTGNVATELLREPIASGKHDITILTRKDPPTGNPIGGVSYKKVDYSSVESLTEELRGYDVCLSFLIIMDEAGFQAQKNLIDACVAAGVKKFAPTEWGIKTNSGIRAYAPKDRTAAYLSSLNTPTPKLNYCLFHPSIWMDYFAHPYPLSPNLITWPFFIDPHTRHAILFDDEAHNTAPLVVTAISDVSYILALALDDASPWPSEGGIRGARTSIAELFALAQRIRGGEWHVERVKLADLEAGNLTTRWIPEFTHPAIPEALREGFSREFVVEFMKAVVRGAWDVGDEWNRRFPGYRFKGLEEYLVEAWRGRE</sequence>
<dbReference type="GeneID" id="54556278"/>
<organism evidence="5 6">
    <name type="scientific">Westerdykella ornata</name>
    <dbReference type="NCBI Taxonomy" id="318751"/>
    <lineage>
        <taxon>Eukaryota</taxon>
        <taxon>Fungi</taxon>
        <taxon>Dikarya</taxon>
        <taxon>Ascomycota</taxon>
        <taxon>Pezizomycotina</taxon>
        <taxon>Dothideomycetes</taxon>
        <taxon>Pleosporomycetidae</taxon>
        <taxon>Pleosporales</taxon>
        <taxon>Sporormiaceae</taxon>
        <taxon>Westerdykella</taxon>
    </lineage>
</organism>
<feature type="domain" description="NmrA-like" evidence="4">
    <location>
        <begin position="3"/>
        <end position="210"/>
    </location>
</feature>